<name>A0A556MKM7_9SPHI</name>
<proteinExistence type="predicted"/>
<sequence>MLRPAEKPPLGLLPPEKLRPPPPEKLRLPPPPEKLRPPPPPPLKWLPPPPPPPRLPPPPPECPPPRCASAGTARNKHNNPLKPVIIKY</sequence>
<organism evidence="2 3">
    <name type="scientific">Mucilaginibacter corticis</name>
    <dbReference type="NCBI Taxonomy" id="2597670"/>
    <lineage>
        <taxon>Bacteria</taxon>
        <taxon>Pseudomonadati</taxon>
        <taxon>Bacteroidota</taxon>
        <taxon>Sphingobacteriia</taxon>
        <taxon>Sphingobacteriales</taxon>
        <taxon>Sphingobacteriaceae</taxon>
        <taxon>Mucilaginibacter</taxon>
    </lineage>
</organism>
<dbReference type="AlphaFoldDB" id="A0A556MKM7"/>
<gene>
    <name evidence="2" type="ORF">FO440_12045</name>
</gene>
<feature type="region of interest" description="Disordered" evidence="1">
    <location>
        <begin position="1"/>
        <end position="88"/>
    </location>
</feature>
<dbReference type="EMBL" id="VLPK01000002">
    <property type="protein sequence ID" value="TSJ40481.1"/>
    <property type="molecule type" value="Genomic_DNA"/>
</dbReference>
<protein>
    <submittedName>
        <fullName evidence="2">Uncharacterized protein</fullName>
    </submittedName>
</protein>
<evidence type="ECO:0000256" key="1">
    <source>
        <dbReference type="SAM" id="MobiDB-lite"/>
    </source>
</evidence>
<evidence type="ECO:0000313" key="3">
    <source>
        <dbReference type="Proteomes" id="UP000318733"/>
    </source>
</evidence>
<feature type="compositionally biased region" description="Basic and acidic residues" evidence="1">
    <location>
        <begin position="16"/>
        <end position="27"/>
    </location>
</feature>
<accession>A0A556MKM7</accession>
<dbReference type="Proteomes" id="UP000318733">
    <property type="component" value="Unassembled WGS sequence"/>
</dbReference>
<comment type="caution">
    <text evidence="2">The sequence shown here is derived from an EMBL/GenBank/DDBJ whole genome shotgun (WGS) entry which is preliminary data.</text>
</comment>
<reference evidence="2 3" key="1">
    <citation type="submission" date="2019-07" db="EMBL/GenBank/DDBJ databases">
        <authorList>
            <person name="Huq M.A."/>
        </authorList>
    </citation>
    <scope>NUCLEOTIDE SEQUENCE [LARGE SCALE GENOMIC DNA]</scope>
    <source>
        <strain evidence="2 3">MAH-19</strain>
    </source>
</reference>
<keyword evidence="3" id="KW-1185">Reference proteome</keyword>
<feature type="compositionally biased region" description="Pro residues" evidence="1">
    <location>
        <begin position="28"/>
        <end position="66"/>
    </location>
</feature>
<evidence type="ECO:0000313" key="2">
    <source>
        <dbReference type="EMBL" id="TSJ40481.1"/>
    </source>
</evidence>